<feature type="domain" description="Alpha-D-phosphohexomutase alpha/beta/alpha" evidence="9">
    <location>
        <begin position="263"/>
        <end position="369"/>
    </location>
</feature>
<dbReference type="FunFam" id="3.40.120.10:FF:000003">
    <property type="entry name" value="Phosphoglucosamine mutase"/>
    <property type="match status" value="1"/>
</dbReference>
<dbReference type="GO" id="GO:0006048">
    <property type="term" value="P:UDP-N-acetylglucosamine biosynthetic process"/>
    <property type="evidence" value="ECO:0007669"/>
    <property type="project" value="TreeGrafter"/>
</dbReference>
<dbReference type="Gene3D" id="3.40.120.10">
    <property type="entry name" value="Alpha-D-Glucose-1,6-Bisphosphate, subunit A, domain 3"/>
    <property type="match status" value="3"/>
</dbReference>
<evidence type="ECO:0000256" key="4">
    <source>
        <dbReference type="ARBA" id="ARBA00022723"/>
    </source>
</evidence>
<dbReference type="InterPro" id="IPR016066">
    <property type="entry name" value="A-D-PHexomutase_CS"/>
</dbReference>
<organism evidence="10">
    <name type="scientific">marine sediment metagenome</name>
    <dbReference type="NCBI Taxonomy" id="412755"/>
    <lineage>
        <taxon>unclassified sequences</taxon>
        <taxon>metagenomes</taxon>
        <taxon>ecological metagenomes</taxon>
    </lineage>
</organism>
<protein>
    <recommendedName>
        <fullName evidence="11">Phosphoglucosamine mutase</fullName>
    </recommendedName>
</protein>
<evidence type="ECO:0000256" key="2">
    <source>
        <dbReference type="ARBA" id="ARBA00010231"/>
    </source>
</evidence>
<dbReference type="InterPro" id="IPR050060">
    <property type="entry name" value="Phosphoglucosamine_mutase"/>
</dbReference>
<dbReference type="PANTHER" id="PTHR42946">
    <property type="entry name" value="PHOSPHOHEXOSE MUTASE"/>
    <property type="match status" value="1"/>
</dbReference>
<keyword evidence="3" id="KW-0597">Phosphoprotein</keyword>
<dbReference type="Pfam" id="PF02878">
    <property type="entry name" value="PGM_PMM_I"/>
    <property type="match status" value="1"/>
</dbReference>
<dbReference type="GO" id="GO:0009252">
    <property type="term" value="P:peptidoglycan biosynthetic process"/>
    <property type="evidence" value="ECO:0007669"/>
    <property type="project" value="TreeGrafter"/>
</dbReference>
<evidence type="ECO:0000259" key="9">
    <source>
        <dbReference type="Pfam" id="PF02880"/>
    </source>
</evidence>
<dbReference type="InterPro" id="IPR005846">
    <property type="entry name" value="A-D-PHexomutase_a/b/a-III"/>
</dbReference>
<dbReference type="NCBIfam" id="TIGR01455">
    <property type="entry name" value="glmM"/>
    <property type="match status" value="1"/>
</dbReference>
<evidence type="ECO:0000256" key="5">
    <source>
        <dbReference type="ARBA" id="ARBA00022842"/>
    </source>
</evidence>
<dbReference type="Pfam" id="PF02880">
    <property type="entry name" value="PGM_PMM_III"/>
    <property type="match status" value="1"/>
</dbReference>
<keyword evidence="6" id="KW-0413">Isomerase</keyword>
<dbReference type="GO" id="GO:0004615">
    <property type="term" value="F:phosphomannomutase activity"/>
    <property type="evidence" value="ECO:0007669"/>
    <property type="project" value="TreeGrafter"/>
</dbReference>
<feature type="non-terminal residue" evidence="10">
    <location>
        <position position="385"/>
    </location>
</feature>
<comment type="cofactor">
    <cofactor evidence="1">
        <name>Mg(2+)</name>
        <dbReference type="ChEBI" id="CHEBI:18420"/>
    </cofactor>
</comment>
<dbReference type="FunFam" id="3.40.120.10:FF:000001">
    <property type="entry name" value="Phosphoglucosamine mutase"/>
    <property type="match status" value="1"/>
</dbReference>
<dbReference type="GO" id="GO:0000287">
    <property type="term" value="F:magnesium ion binding"/>
    <property type="evidence" value="ECO:0007669"/>
    <property type="project" value="InterPro"/>
</dbReference>
<sequence length="385" mass="41852">MTKKIFGTDGIRGVANRFPITSEVALALGRALADKVRTSDGKRNKIVLGKDTRVSCYMMEMAFASGVCSRGVDVLMLGPLPTPAIAHLTIDMRADAGVMITASHNPYEDNGIKIFDKEGFKISDEYQDGLEEQVSSYLNDGKWFTKDLIGKAYKVSDARGRYIAHLKSAFPSDRDLCGLRIAVDCANGAAYSIAPKVLEELGADVLVIGDQPNGTNINEMCGATYPATLSDMVKRNNCDIGIALDGDADRLVVVDETGVVVHGDSLLALASWYIPEEEQAFVTTTMSGMALKEYIERYNDGKENDLLITDVGDRAIVKKMRNCRVSVGGEQSGHIIYLDHSTTGDGMVAALKLLATMRFERKKMSELAKIITPNPQVILNVPVKS</sequence>
<name>A0A0F9FXE9_9ZZZZ</name>
<comment type="caution">
    <text evidence="10">The sequence shown here is derived from an EMBL/GenBank/DDBJ whole genome shotgun (WGS) entry which is preliminary data.</text>
</comment>
<dbReference type="PANTHER" id="PTHR42946:SF1">
    <property type="entry name" value="PHOSPHOGLUCOMUTASE (ALPHA-D-GLUCOSE-1,6-BISPHOSPHATE-DEPENDENT)"/>
    <property type="match status" value="1"/>
</dbReference>
<dbReference type="GO" id="GO:0005975">
    <property type="term" value="P:carbohydrate metabolic process"/>
    <property type="evidence" value="ECO:0007669"/>
    <property type="project" value="InterPro"/>
</dbReference>
<evidence type="ECO:0000256" key="6">
    <source>
        <dbReference type="ARBA" id="ARBA00023235"/>
    </source>
</evidence>
<evidence type="ECO:0000259" key="8">
    <source>
        <dbReference type="Pfam" id="PF02879"/>
    </source>
</evidence>
<dbReference type="InterPro" id="IPR005844">
    <property type="entry name" value="A-D-PHexomutase_a/b/a-I"/>
</dbReference>
<dbReference type="InterPro" id="IPR016055">
    <property type="entry name" value="A-D-PHexomutase_a/b/a-I/II/III"/>
</dbReference>
<keyword evidence="5" id="KW-0460">Magnesium</keyword>
<evidence type="ECO:0008006" key="11">
    <source>
        <dbReference type="Google" id="ProtNLM"/>
    </source>
</evidence>
<comment type="similarity">
    <text evidence="2">Belongs to the phosphohexose mutase family.</text>
</comment>
<dbReference type="PROSITE" id="PS00710">
    <property type="entry name" value="PGM_PMM"/>
    <property type="match status" value="1"/>
</dbReference>
<dbReference type="InterPro" id="IPR006352">
    <property type="entry name" value="GlmM_bact"/>
</dbReference>
<dbReference type="PRINTS" id="PR00509">
    <property type="entry name" value="PGMPMM"/>
</dbReference>
<accession>A0A0F9FXE9</accession>
<evidence type="ECO:0000256" key="1">
    <source>
        <dbReference type="ARBA" id="ARBA00001946"/>
    </source>
</evidence>
<evidence type="ECO:0000313" key="10">
    <source>
        <dbReference type="EMBL" id="KKL91013.1"/>
    </source>
</evidence>
<dbReference type="GO" id="GO:0008966">
    <property type="term" value="F:phosphoglucosamine mutase activity"/>
    <property type="evidence" value="ECO:0007669"/>
    <property type="project" value="InterPro"/>
</dbReference>
<keyword evidence="4" id="KW-0479">Metal-binding</keyword>
<dbReference type="EMBL" id="LAZR01019850">
    <property type="protein sequence ID" value="KKL91013.1"/>
    <property type="molecule type" value="Genomic_DNA"/>
</dbReference>
<dbReference type="InterPro" id="IPR005845">
    <property type="entry name" value="A-D-PHexomutase_a/b/a-II"/>
</dbReference>
<dbReference type="InterPro" id="IPR005841">
    <property type="entry name" value="Alpha-D-phosphohexomutase_SF"/>
</dbReference>
<proteinExistence type="inferred from homology"/>
<evidence type="ECO:0000259" key="7">
    <source>
        <dbReference type="Pfam" id="PF02878"/>
    </source>
</evidence>
<evidence type="ECO:0000256" key="3">
    <source>
        <dbReference type="ARBA" id="ARBA00022553"/>
    </source>
</evidence>
<dbReference type="SUPFAM" id="SSF53738">
    <property type="entry name" value="Phosphoglucomutase, first 3 domains"/>
    <property type="match status" value="3"/>
</dbReference>
<gene>
    <name evidence="10" type="ORF">LCGC14_1898980</name>
</gene>
<feature type="domain" description="Alpha-D-phosphohexomutase alpha/beta/alpha" evidence="7">
    <location>
        <begin position="4"/>
        <end position="136"/>
    </location>
</feature>
<dbReference type="AlphaFoldDB" id="A0A0F9FXE9"/>
<reference evidence="10" key="1">
    <citation type="journal article" date="2015" name="Nature">
        <title>Complex archaea that bridge the gap between prokaryotes and eukaryotes.</title>
        <authorList>
            <person name="Spang A."/>
            <person name="Saw J.H."/>
            <person name="Jorgensen S.L."/>
            <person name="Zaremba-Niedzwiedzka K."/>
            <person name="Martijn J."/>
            <person name="Lind A.E."/>
            <person name="van Eijk R."/>
            <person name="Schleper C."/>
            <person name="Guy L."/>
            <person name="Ettema T.J."/>
        </authorList>
    </citation>
    <scope>NUCLEOTIDE SEQUENCE</scope>
</reference>
<feature type="domain" description="Alpha-D-phosphohexomutase alpha/beta/alpha" evidence="8">
    <location>
        <begin position="161"/>
        <end position="258"/>
    </location>
</feature>
<dbReference type="GO" id="GO:0005829">
    <property type="term" value="C:cytosol"/>
    <property type="evidence" value="ECO:0007669"/>
    <property type="project" value="TreeGrafter"/>
</dbReference>
<dbReference type="Pfam" id="PF02879">
    <property type="entry name" value="PGM_PMM_II"/>
    <property type="match status" value="1"/>
</dbReference>